<comment type="caution">
    <text evidence="1">The sequence shown here is derived from an EMBL/GenBank/DDBJ whole genome shotgun (WGS) entry which is preliminary data.</text>
</comment>
<dbReference type="Proteomes" id="UP000032142">
    <property type="component" value="Unassembled WGS sequence"/>
</dbReference>
<protein>
    <submittedName>
        <fullName evidence="1">Uncharacterized protein</fullName>
    </submittedName>
</protein>
<dbReference type="EMBL" id="JRRC01035914">
    <property type="protein sequence ID" value="KHF98314.1"/>
    <property type="molecule type" value="Genomic_DNA"/>
</dbReference>
<proteinExistence type="predicted"/>
<dbReference type="AlphaFoldDB" id="A0A0B0MC60"/>
<accession>A0A0B0MC60</accession>
<sequence>MSPTRKRLILRIFRHSKAYKYTLKEEERGHSEKEAGNCLKEAD</sequence>
<evidence type="ECO:0000313" key="2">
    <source>
        <dbReference type="Proteomes" id="UP000032142"/>
    </source>
</evidence>
<evidence type="ECO:0000313" key="1">
    <source>
        <dbReference type="EMBL" id="KHF98314.1"/>
    </source>
</evidence>
<organism evidence="1 2">
    <name type="scientific">Gossypium arboreum</name>
    <name type="common">Tree cotton</name>
    <name type="synonym">Gossypium nanking</name>
    <dbReference type="NCBI Taxonomy" id="29729"/>
    <lineage>
        <taxon>Eukaryota</taxon>
        <taxon>Viridiplantae</taxon>
        <taxon>Streptophyta</taxon>
        <taxon>Embryophyta</taxon>
        <taxon>Tracheophyta</taxon>
        <taxon>Spermatophyta</taxon>
        <taxon>Magnoliopsida</taxon>
        <taxon>eudicotyledons</taxon>
        <taxon>Gunneridae</taxon>
        <taxon>Pentapetalae</taxon>
        <taxon>rosids</taxon>
        <taxon>malvids</taxon>
        <taxon>Malvales</taxon>
        <taxon>Malvaceae</taxon>
        <taxon>Malvoideae</taxon>
        <taxon>Gossypium</taxon>
    </lineage>
</organism>
<keyword evidence="2" id="KW-1185">Reference proteome</keyword>
<reference evidence="2" key="1">
    <citation type="submission" date="2014-09" db="EMBL/GenBank/DDBJ databases">
        <authorList>
            <person name="Mudge J."/>
            <person name="Ramaraj T."/>
            <person name="Lindquist I.E."/>
            <person name="Bharti A.K."/>
            <person name="Sundararajan A."/>
            <person name="Cameron C.T."/>
            <person name="Woodward J.E."/>
            <person name="May G.D."/>
            <person name="Brubaker C."/>
            <person name="Broadhvest J."/>
            <person name="Wilkins T.A."/>
        </authorList>
    </citation>
    <scope>NUCLEOTIDE SEQUENCE</scope>
    <source>
        <strain evidence="2">cv. AKA8401</strain>
    </source>
</reference>
<gene>
    <name evidence="1" type="ORF">F383_37496</name>
</gene>
<name>A0A0B0MC60_GOSAR</name>